<evidence type="ECO:0000313" key="3">
    <source>
        <dbReference type="EMBL" id="MEB3962683.1"/>
    </source>
</evidence>
<name>A0ABU6CDB4_9ACTN</name>
<dbReference type="PANTHER" id="PTHR23026:SF123">
    <property type="entry name" value="NAD(P)H NITROREDUCTASE RV3131-RELATED"/>
    <property type="match status" value="1"/>
</dbReference>
<dbReference type="Pfam" id="PF00881">
    <property type="entry name" value="Nitroreductase"/>
    <property type="match status" value="1"/>
</dbReference>
<dbReference type="SUPFAM" id="SSF55469">
    <property type="entry name" value="FMN-dependent nitroreductase-like"/>
    <property type="match status" value="2"/>
</dbReference>
<keyword evidence="4" id="KW-1185">Reference proteome</keyword>
<comment type="caution">
    <text evidence="3">The sequence shown here is derived from an EMBL/GenBank/DDBJ whole genome shotgun (WGS) entry which is preliminary data.</text>
</comment>
<dbReference type="NCBIfam" id="NF047509">
    <property type="entry name" value="Rv3131_FMN_oxido"/>
    <property type="match status" value="1"/>
</dbReference>
<gene>
    <name evidence="3" type="ORF">OKJ48_20875</name>
</gene>
<dbReference type="Gene3D" id="3.40.109.10">
    <property type="entry name" value="NADH Oxidase"/>
    <property type="match status" value="1"/>
</dbReference>
<organism evidence="3 4">
    <name type="scientific">Streptomyces kunmingensis</name>
    <dbReference type="NCBI Taxonomy" id="68225"/>
    <lineage>
        <taxon>Bacteria</taxon>
        <taxon>Bacillati</taxon>
        <taxon>Actinomycetota</taxon>
        <taxon>Actinomycetes</taxon>
        <taxon>Kitasatosporales</taxon>
        <taxon>Streptomycetaceae</taxon>
        <taxon>Streptomyces</taxon>
    </lineage>
</organism>
<feature type="domain" description="Nitroreductase" evidence="2">
    <location>
        <begin position="123"/>
        <end position="283"/>
    </location>
</feature>
<dbReference type="Proteomes" id="UP001352223">
    <property type="component" value="Unassembled WGS sequence"/>
</dbReference>
<sequence length="336" mass="37916">MDVTTLNASVLEGWLSAAVAAPSIFNTQPWSFHLDTESTAVEVRAAPERCLRATDPTGRALHLSVGAAVFNLRVAMAHDGWMPVTRLLPRPDEPGLLATVRPERARRKTFPEHRPDLYDVIWRRHSSRFPFSNRPLPAEVCAELSDAAHTNGAVLSFPTTTEKAFLLRVTAEAEERDRTHPERAAESCRWVRRDERGQADVGLPRASLGVQDSREQLPMRDFTAQRHLTRLPAREFERRPVIAMLTTAHDRRADWLRAGQALQHVLLVATAHGLRTSLLHQAMEWPDLRRKLRPEPEHVGHAHMLVRLGYGPEGPSSPRRAPNEVLLMPTRRAERS</sequence>
<dbReference type="EMBL" id="JAOZYB010000168">
    <property type="protein sequence ID" value="MEB3962683.1"/>
    <property type="molecule type" value="Genomic_DNA"/>
</dbReference>
<dbReference type="PANTHER" id="PTHR23026">
    <property type="entry name" value="NADPH NITROREDUCTASE"/>
    <property type="match status" value="1"/>
</dbReference>
<dbReference type="InterPro" id="IPR029479">
    <property type="entry name" value="Nitroreductase"/>
</dbReference>
<evidence type="ECO:0000313" key="4">
    <source>
        <dbReference type="Proteomes" id="UP001352223"/>
    </source>
</evidence>
<feature type="region of interest" description="Disordered" evidence="1">
    <location>
        <begin position="311"/>
        <end position="336"/>
    </location>
</feature>
<dbReference type="InterPro" id="IPR050627">
    <property type="entry name" value="Nitroreductase/BluB"/>
</dbReference>
<evidence type="ECO:0000259" key="2">
    <source>
        <dbReference type="Pfam" id="PF00881"/>
    </source>
</evidence>
<proteinExistence type="predicted"/>
<accession>A0ABU6CDB4</accession>
<protein>
    <submittedName>
        <fullName evidence="3">Nitroreductase family protein</fullName>
    </submittedName>
</protein>
<evidence type="ECO:0000256" key="1">
    <source>
        <dbReference type="SAM" id="MobiDB-lite"/>
    </source>
</evidence>
<reference evidence="3 4" key="1">
    <citation type="submission" date="2022-10" db="EMBL/GenBank/DDBJ databases">
        <authorList>
            <person name="Xie J."/>
            <person name="Shen N."/>
        </authorList>
    </citation>
    <scope>NUCLEOTIDE SEQUENCE [LARGE SCALE GENOMIC DNA]</scope>
    <source>
        <strain evidence="3 4">DSM 41681</strain>
    </source>
</reference>
<dbReference type="InterPro" id="IPR000415">
    <property type="entry name" value="Nitroreductase-like"/>
</dbReference>
<dbReference type="RefSeq" id="WP_324770260.1">
    <property type="nucleotide sequence ID" value="NZ_BAAATS010000067.1"/>
</dbReference>